<feature type="chain" id="PRO_5007856817" evidence="1">
    <location>
        <begin position="21"/>
        <end position="130"/>
    </location>
</feature>
<gene>
    <name evidence="2" type="ORF">CALCODRAFT_511402</name>
</gene>
<protein>
    <submittedName>
        <fullName evidence="2">Uncharacterized protein</fullName>
    </submittedName>
</protein>
<dbReference type="AlphaFoldDB" id="A0A165DT36"/>
<name>A0A165DT36_9BASI</name>
<evidence type="ECO:0000313" key="3">
    <source>
        <dbReference type="Proteomes" id="UP000076842"/>
    </source>
</evidence>
<dbReference type="OrthoDB" id="3660025at2759"/>
<dbReference type="EMBL" id="KV424036">
    <property type="protein sequence ID" value="KZT53482.1"/>
    <property type="molecule type" value="Genomic_DNA"/>
</dbReference>
<accession>A0A165DT36</accession>
<keyword evidence="3" id="KW-1185">Reference proteome</keyword>
<dbReference type="Proteomes" id="UP000076842">
    <property type="component" value="Unassembled WGS sequence"/>
</dbReference>
<reference evidence="2 3" key="1">
    <citation type="journal article" date="2016" name="Mol. Biol. Evol.">
        <title>Comparative Genomics of Early-Diverging Mushroom-Forming Fungi Provides Insights into the Origins of Lignocellulose Decay Capabilities.</title>
        <authorList>
            <person name="Nagy L.G."/>
            <person name="Riley R."/>
            <person name="Tritt A."/>
            <person name="Adam C."/>
            <person name="Daum C."/>
            <person name="Floudas D."/>
            <person name="Sun H."/>
            <person name="Yadav J.S."/>
            <person name="Pangilinan J."/>
            <person name="Larsson K.H."/>
            <person name="Matsuura K."/>
            <person name="Barry K."/>
            <person name="Labutti K."/>
            <person name="Kuo R."/>
            <person name="Ohm R.A."/>
            <person name="Bhattacharya S.S."/>
            <person name="Shirouzu T."/>
            <person name="Yoshinaga Y."/>
            <person name="Martin F.M."/>
            <person name="Grigoriev I.V."/>
            <person name="Hibbett D.S."/>
        </authorList>
    </citation>
    <scope>NUCLEOTIDE SEQUENCE [LARGE SCALE GENOMIC DNA]</scope>
    <source>
        <strain evidence="2 3">HHB12733</strain>
    </source>
</reference>
<dbReference type="InParanoid" id="A0A165DT36"/>
<sequence length="130" mass="13534">MQILASIIGLTVILSSMAQAAVIQKRASFGMDTFSGTSCQGFEEFIQVGAIGANSNTLPGPRKSFKVIDTDDTCEALIWTGDFSGTKLTFPISTLSVGACFGATNGASFDSFDIHCFGSGVTARAMSTGR</sequence>
<feature type="signal peptide" evidence="1">
    <location>
        <begin position="1"/>
        <end position="20"/>
    </location>
</feature>
<evidence type="ECO:0000313" key="2">
    <source>
        <dbReference type="EMBL" id="KZT53482.1"/>
    </source>
</evidence>
<proteinExistence type="predicted"/>
<organism evidence="2 3">
    <name type="scientific">Calocera cornea HHB12733</name>
    <dbReference type="NCBI Taxonomy" id="1353952"/>
    <lineage>
        <taxon>Eukaryota</taxon>
        <taxon>Fungi</taxon>
        <taxon>Dikarya</taxon>
        <taxon>Basidiomycota</taxon>
        <taxon>Agaricomycotina</taxon>
        <taxon>Dacrymycetes</taxon>
        <taxon>Dacrymycetales</taxon>
        <taxon>Dacrymycetaceae</taxon>
        <taxon>Calocera</taxon>
    </lineage>
</organism>
<evidence type="ECO:0000256" key="1">
    <source>
        <dbReference type="SAM" id="SignalP"/>
    </source>
</evidence>
<keyword evidence="1" id="KW-0732">Signal</keyword>